<evidence type="ECO:0000256" key="1">
    <source>
        <dbReference type="ARBA" id="ARBA00004123"/>
    </source>
</evidence>
<dbReference type="InterPro" id="IPR010347">
    <property type="entry name" value="Tdp1"/>
</dbReference>
<dbReference type="Gene3D" id="3.30.870.10">
    <property type="entry name" value="Endonuclease Chain A"/>
    <property type="match status" value="2"/>
</dbReference>
<dbReference type="GO" id="GO:0003697">
    <property type="term" value="F:single-stranded DNA binding"/>
    <property type="evidence" value="ECO:0007669"/>
    <property type="project" value="TreeGrafter"/>
</dbReference>
<feature type="compositionally biased region" description="Low complexity" evidence="12">
    <location>
        <begin position="168"/>
        <end position="180"/>
    </location>
</feature>
<feature type="active site" description="Proton donor/acceptor" evidence="9">
    <location>
        <position position="666"/>
    </location>
</feature>
<comment type="similarity">
    <text evidence="2">Belongs to the tyrosyl-DNA phosphodiesterase family.</text>
</comment>
<dbReference type="CDD" id="cd09123">
    <property type="entry name" value="PLDc_Tdp1_2"/>
    <property type="match status" value="1"/>
</dbReference>
<feature type="region of interest" description="Disordered" evidence="12">
    <location>
        <begin position="91"/>
        <end position="240"/>
    </location>
</feature>
<proteinExistence type="inferred from homology"/>
<evidence type="ECO:0000256" key="5">
    <source>
        <dbReference type="ARBA" id="ARBA00022801"/>
    </source>
</evidence>
<keyword evidence="8" id="KW-0539">Nucleus</keyword>
<evidence type="ECO:0000256" key="9">
    <source>
        <dbReference type="PIRSR" id="PIRSR610347-1"/>
    </source>
</evidence>
<keyword evidence="4" id="KW-0227">DNA damage</keyword>
<organism evidence="13 14">
    <name type="scientific">Kwoniella heveanensis BCC8398</name>
    <dbReference type="NCBI Taxonomy" id="1296120"/>
    <lineage>
        <taxon>Eukaryota</taxon>
        <taxon>Fungi</taxon>
        <taxon>Dikarya</taxon>
        <taxon>Basidiomycota</taxon>
        <taxon>Agaricomycotina</taxon>
        <taxon>Tremellomycetes</taxon>
        <taxon>Tremellales</taxon>
        <taxon>Cryptococcaceae</taxon>
        <taxon>Kwoniella</taxon>
    </lineage>
</organism>
<dbReference type="GO" id="GO:0004527">
    <property type="term" value="F:exonuclease activity"/>
    <property type="evidence" value="ECO:0007669"/>
    <property type="project" value="UniProtKB-KW"/>
</dbReference>
<dbReference type="GO" id="GO:0006281">
    <property type="term" value="P:DNA repair"/>
    <property type="evidence" value="ECO:0007669"/>
    <property type="project" value="UniProtKB-KW"/>
</dbReference>
<feature type="region of interest" description="Disordered" evidence="12">
    <location>
        <begin position="1"/>
        <end position="50"/>
    </location>
</feature>
<name>A0A1B9GQZ9_9TREE</name>
<evidence type="ECO:0000256" key="3">
    <source>
        <dbReference type="ARBA" id="ARBA00022722"/>
    </source>
</evidence>
<dbReference type="GO" id="GO:0003690">
    <property type="term" value="F:double-stranded DNA binding"/>
    <property type="evidence" value="ECO:0007669"/>
    <property type="project" value="TreeGrafter"/>
</dbReference>
<comment type="subcellular location">
    <subcellularLocation>
        <location evidence="1">Nucleus</location>
    </subcellularLocation>
</comment>
<feature type="compositionally biased region" description="Low complexity" evidence="12">
    <location>
        <begin position="91"/>
        <end position="108"/>
    </location>
</feature>
<feature type="active site" description="Nucleophile" evidence="9">
    <location>
        <position position="423"/>
    </location>
</feature>
<feature type="compositionally biased region" description="Basic and acidic residues" evidence="12">
    <location>
        <begin position="146"/>
        <end position="167"/>
    </location>
</feature>
<feature type="binding site" evidence="10">
    <location>
        <position position="425"/>
    </location>
    <ligand>
        <name>substrate</name>
    </ligand>
</feature>
<dbReference type="GO" id="GO:0017005">
    <property type="term" value="F:3'-tyrosyl-DNA phosphodiesterase activity"/>
    <property type="evidence" value="ECO:0007669"/>
    <property type="project" value="TreeGrafter"/>
</dbReference>
<dbReference type="STRING" id="1296120.A0A1B9GQZ9"/>
<feature type="site" description="Interaction with DNA" evidence="11">
    <location>
        <position position="718"/>
    </location>
</feature>
<sequence length="785" mass="86300">MDEDAVASILGESSSNRASARARPPCPRRGENREFDRHFDESTAEYDPTEVDFQELRRAAWATWRTKPPAALSRPSQTAVAEDDELARVLALSAQEHASSQSASSSSRSRFHDADRAAGGGLNPLGGRDDGDDDEELRRAIAMSEEEARAPKRQKRDETPEEERRMLAEAMAASLAESEAGPSMIPASPSKPKQEVNSISHHNIQSTSGSDTYTAPISIPSSPLPSITASPAPSTDSAAPTILKIGGQVIDRAQLEKERRERQAARQAAISGISSSSTTSSTSSAPLKTASSSLASSTLSSSESHPFQASGPFPTDAAGEYYLDGELRHVALRIGEHSRERTFSPQQVVGNHSQIALVIVSSFVIEDQWLLDANILPPPEVVPTMTVRPHRKDQPEYNGKIELKANGEMWVYPKMLTGFGSAHMKYFWIFYKTGRLRVAISTANLVSYDYQEIENTVFVQDLLPLVAPIPLVASNTTHDFALQFARLFTHLRIHTGLRNLIRHHPAGSAIPFTPENNFADLAKYDWSKVRVRIVMSIPGQYTGHEEIGKLGISRLGKVLNEQGWVPRSGEKLDVEFQGSSLGTYSLEWFDKFYSFVSGKTSQQLVHRTKPTSWPDFHILFPTLATVERSIGGKPGGGTMFCGKAFNSVTKGLFYDANSKRGGVLMHTKMLIAIFEPAENRLGIEKVGTPTKLKRKADEMDIGSKDVGGWIYVGSHNFSPSAWGNVDVKKNPPTLNIRNYELGIVFPLDRKNARSVADRVAPYKRPARKYSASDIPWDQNAFPDVG</sequence>
<dbReference type="PROSITE" id="PS50330">
    <property type="entry name" value="UIM"/>
    <property type="match status" value="1"/>
</dbReference>
<dbReference type="Pfam" id="PF06087">
    <property type="entry name" value="Tyr-DNA_phospho"/>
    <property type="match status" value="1"/>
</dbReference>
<evidence type="ECO:0000256" key="6">
    <source>
        <dbReference type="ARBA" id="ARBA00022839"/>
    </source>
</evidence>
<evidence type="ECO:0000256" key="4">
    <source>
        <dbReference type="ARBA" id="ARBA00022763"/>
    </source>
</evidence>
<evidence type="ECO:0000256" key="7">
    <source>
        <dbReference type="ARBA" id="ARBA00023204"/>
    </source>
</evidence>
<evidence type="ECO:0000256" key="2">
    <source>
        <dbReference type="ARBA" id="ARBA00010205"/>
    </source>
</evidence>
<feature type="binding site" evidence="10">
    <location>
        <position position="668"/>
    </location>
    <ligand>
        <name>substrate</name>
    </ligand>
</feature>
<dbReference type="PANTHER" id="PTHR12415">
    <property type="entry name" value="TYROSYL-DNA PHOSPHODIESTERASE 1"/>
    <property type="match status" value="1"/>
</dbReference>
<dbReference type="SUPFAM" id="SSF56024">
    <property type="entry name" value="Phospholipase D/nuclease"/>
    <property type="match status" value="2"/>
</dbReference>
<evidence type="ECO:0000256" key="8">
    <source>
        <dbReference type="ARBA" id="ARBA00023242"/>
    </source>
</evidence>
<dbReference type="Gene3D" id="6.10.140.100">
    <property type="match status" value="1"/>
</dbReference>
<dbReference type="PANTHER" id="PTHR12415:SF0">
    <property type="entry name" value="TYROSYL-DNA PHOSPHODIESTERASE 1"/>
    <property type="match status" value="1"/>
</dbReference>
<reference evidence="14" key="2">
    <citation type="submission" date="2013-12" db="EMBL/GenBank/DDBJ databases">
        <title>Evolution of pathogenesis and genome organization in the Tremellales.</title>
        <authorList>
            <person name="Cuomo C."/>
            <person name="Litvintseva A."/>
            <person name="Heitman J."/>
            <person name="Chen Y."/>
            <person name="Sun S."/>
            <person name="Springer D."/>
            <person name="Dromer F."/>
            <person name="Young S."/>
            <person name="Zeng Q."/>
            <person name="Chapman S."/>
            <person name="Gujja S."/>
            <person name="Saif S."/>
            <person name="Birren B."/>
        </authorList>
    </citation>
    <scope>NUCLEOTIDE SEQUENCE [LARGE SCALE GENOMIC DNA]</scope>
    <source>
        <strain evidence="14">BCC8398</strain>
    </source>
</reference>
<feature type="compositionally biased region" description="Low complexity" evidence="12">
    <location>
        <begin position="13"/>
        <end position="23"/>
    </location>
</feature>
<dbReference type="EMBL" id="KI669505">
    <property type="protein sequence ID" value="OCF33482.1"/>
    <property type="molecule type" value="Genomic_DNA"/>
</dbReference>
<keyword evidence="6" id="KW-0269">Exonuclease</keyword>
<evidence type="ECO:0000313" key="14">
    <source>
        <dbReference type="Proteomes" id="UP000092666"/>
    </source>
</evidence>
<keyword evidence="14" id="KW-1185">Reference proteome</keyword>
<dbReference type="SMART" id="SM00726">
    <property type="entry name" value="UIM"/>
    <property type="match status" value="3"/>
</dbReference>
<evidence type="ECO:0000256" key="11">
    <source>
        <dbReference type="PIRSR" id="PIRSR610347-3"/>
    </source>
</evidence>
<reference evidence="13 14" key="1">
    <citation type="submission" date="2013-07" db="EMBL/GenBank/DDBJ databases">
        <title>The Genome Sequence of Cryptococcus heveanensis BCC8398.</title>
        <authorList>
            <consortium name="The Broad Institute Genome Sequencing Platform"/>
            <person name="Cuomo C."/>
            <person name="Litvintseva A."/>
            <person name="Chen Y."/>
            <person name="Heitman J."/>
            <person name="Sun S."/>
            <person name="Springer D."/>
            <person name="Dromer F."/>
            <person name="Young S.K."/>
            <person name="Zeng Q."/>
            <person name="Gargeya S."/>
            <person name="Fitzgerald M."/>
            <person name="Abouelleil A."/>
            <person name="Alvarado L."/>
            <person name="Berlin A.M."/>
            <person name="Chapman S.B."/>
            <person name="Dewar J."/>
            <person name="Goldberg J."/>
            <person name="Griggs A."/>
            <person name="Gujja S."/>
            <person name="Hansen M."/>
            <person name="Howarth C."/>
            <person name="Imamovic A."/>
            <person name="Larimer J."/>
            <person name="McCowan C."/>
            <person name="Murphy C."/>
            <person name="Pearson M."/>
            <person name="Priest M."/>
            <person name="Roberts A."/>
            <person name="Saif S."/>
            <person name="Shea T."/>
            <person name="Sykes S."/>
            <person name="Wortman J."/>
            <person name="Nusbaum C."/>
            <person name="Birren B."/>
        </authorList>
    </citation>
    <scope>NUCLEOTIDE SEQUENCE [LARGE SCALE GENOMIC DNA]</scope>
    <source>
        <strain evidence="13 14">BCC8398</strain>
    </source>
</reference>
<dbReference type="GO" id="GO:0005634">
    <property type="term" value="C:nucleus"/>
    <property type="evidence" value="ECO:0007669"/>
    <property type="project" value="UniProtKB-SubCell"/>
</dbReference>
<keyword evidence="3" id="KW-0540">Nuclease</keyword>
<dbReference type="InterPro" id="IPR003903">
    <property type="entry name" value="UIM_dom"/>
</dbReference>
<dbReference type="Proteomes" id="UP000092666">
    <property type="component" value="Unassembled WGS sequence"/>
</dbReference>
<dbReference type="OrthoDB" id="47785at2759"/>
<evidence type="ECO:0000256" key="10">
    <source>
        <dbReference type="PIRSR" id="PIRSR610347-2"/>
    </source>
</evidence>
<feature type="compositionally biased region" description="Low complexity" evidence="12">
    <location>
        <begin position="265"/>
        <end position="288"/>
    </location>
</feature>
<feature type="compositionally biased region" description="Polar residues" evidence="12">
    <location>
        <begin position="195"/>
        <end position="213"/>
    </location>
</feature>
<feature type="compositionally biased region" description="Basic and acidic residues" evidence="12">
    <location>
        <begin position="28"/>
        <end position="41"/>
    </location>
</feature>
<evidence type="ECO:0000256" key="12">
    <source>
        <dbReference type="SAM" id="MobiDB-lite"/>
    </source>
</evidence>
<keyword evidence="7" id="KW-0234">DNA repair</keyword>
<accession>A0A1B9GQZ9</accession>
<dbReference type="AlphaFoldDB" id="A0A1B9GQZ9"/>
<feature type="region of interest" description="Disordered" evidence="12">
    <location>
        <begin position="256"/>
        <end position="288"/>
    </location>
</feature>
<evidence type="ECO:0000313" key="13">
    <source>
        <dbReference type="EMBL" id="OCF33482.1"/>
    </source>
</evidence>
<gene>
    <name evidence="13" type="ORF">I316_04903</name>
</gene>
<evidence type="ECO:0008006" key="15">
    <source>
        <dbReference type="Google" id="ProtNLM"/>
    </source>
</evidence>
<keyword evidence="5" id="KW-0378">Hydrolase</keyword>
<protein>
    <recommendedName>
        <fullName evidence="15">Tyrosyl-DNA phosphodiesterase 1</fullName>
    </recommendedName>
</protein>
<feature type="compositionally biased region" description="Low complexity" evidence="12">
    <location>
        <begin position="214"/>
        <end position="240"/>
    </location>
</feature>